<proteinExistence type="predicted"/>
<gene>
    <name evidence="2" type="ORF">IW245_002164</name>
</gene>
<dbReference type="AlphaFoldDB" id="A0A8J7GDA3"/>
<protein>
    <submittedName>
        <fullName evidence="2">Uncharacterized protein</fullName>
    </submittedName>
</protein>
<keyword evidence="3" id="KW-1185">Reference proteome</keyword>
<name>A0A8J7GDA3_9ACTN</name>
<accession>A0A8J7GDA3</accession>
<sequence>MIDLIPDTATRIVLSPWYLPSGQLAGGRQFTWASSAREVLASLDLSQSAPPVVEIGPRLLHVTPAWWLWDDGMILRQGVGGETRSVPTVLSPAGEDVIEMVLFDPTLRATYRETWWPLLAANNHAVEHVGHHRVPVPGIDGSWALIRHHFTAGPFPVGDLWQVRLTWKWDPKDDPYYDAYNYVGGGYDRFFLTRADADADITRDKWPPQSAPLYRPTRRPSQ</sequence>
<evidence type="ECO:0000313" key="3">
    <source>
        <dbReference type="Proteomes" id="UP000622552"/>
    </source>
</evidence>
<dbReference type="EMBL" id="JADOUF010000001">
    <property type="protein sequence ID" value="MBG6135970.1"/>
    <property type="molecule type" value="Genomic_DNA"/>
</dbReference>
<feature type="region of interest" description="Disordered" evidence="1">
    <location>
        <begin position="202"/>
        <end position="222"/>
    </location>
</feature>
<reference evidence="2" key="1">
    <citation type="submission" date="2020-11" db="EMBL/GenBank/DDBJ databases">
        <title>Sequencing the genomes of 1000 actinobacteria strains.</title>
        <authorList>
            <person name="Klenk H.-P."/>
        </authorList>
    </citation>
    <scope>NUCLEOTIDE SEQUENCE</scope>
    <source>
        <strain evidence="2">DSM 45356</strain>
    </source>
</reference>
<dbReference type="Proteomes" id="UP000622552">
    <property type="component" value="Unassembled WGS sequence"/>
</dbReference>
<comment type="caution">
    <text evidence="2">The sequence shown here is derived from an EMBL/GenBank/DDBJ whole genome shotgun (WGS) entry which is preliminary data.</text>
</comment>
<evidence type="ECO:0000313" key="2">
    <source>
        <dbReference type="EMBL" id="MBG6135970.1"/>
    </source>
</evidence>
<organism evidence="2 3">
    <name type="scientific">Longispora fulva</name>
    <dbReference type="NCBI Taxonomy" id="619741"/>
    <lineage>
        <taxon>Bacteria</taxon>
        <taxon>Bacillati</taxon>
        <taxon>Actinomycetota</taxon>
        <taxon>Actinomycetes</taxon>
        <taxon>Micromonosporales</taxon>
        <taxon>Micromonosporaceae</taxon>
        <taxon>Longispora</taxon>
    </lineage>
</organism>
<evidence type="ECO:0000256" key="1">
    <source>
        <dbReference type="SAM" id="MobiDB-lite"/>
    </source>
</evidence>
<dbReference type="RefSeq" id="WP_197003016.1">
    <property type="nucleotide sequence ID" value="NZ_BONS01000001.1"/>
</dbReference>